<gene>
    <name evidence="1" type="ORF">TTEB3V08_LOCUS10295</name>
</gene>
<accession>A0A7R9NZZ8</accession>
<protein>
    <submittedName>
        <fullName evidence="1">Uncharacterized protein</fullName>
    </submittedName>
</protein>
<proteinExistence type="predicted"/>
<dbReference type="EMBL" id="OE006023">
    <property type="protein sequence ID" value="CAD7462402.1"/>
    <property type="molecule type" value="Genomic_DNA"/>
</dbReference>
<dbReference type="AlphaFoldDB" id="A0A7R9NZZ8"/>
<name>A0A7R9NZZ8_9NEOP</name>
<organism evidence="1">
    <name type="scientific">Timema tahoe</name>
    <dbReference type="NCBI Taxonomy" id="61484"/>
    <lineage>
        <taxon>Eukaryota</taxon>
        <taxon>Metazoa</taxon>
        <taxon>Ecdysozoa</taxon>
        <taxon>Arthropoda</taxon>
        <taxon>Hexapoda</taxon>
        <taxon>Insecta</taxon>
        <taxon>Pterygota</taxon>
        <taxon>Neoptera</taxon>
        <taxon>Polyneoptera</taxon>
        <taxon>Phasmatodea</taxon>
        <taxon>Timematodea</taxon>
        <taxon>Timematoidea</taxon>
        <taxon>Timematidae</taxon>
        <taxon>Timema</taxon>
    </lineage>
</organism>
<sequence length="74" mass="8468">MNSLELSLTLPRHTQLQPITHVARLTEESQGGDTRPCCSLLLKYQGLLEDYLQGERLQDSLPLPPSENEYWKTN</sequence>
<reference evidence="1" key="1">
    <citation type="submission" date="2020-11" db="EMBL/GenBank/DDBJ databases">
        <authorList>
            <person name="Tran Van P."/>
        </authorList>
    </citation>
    <scope>NUCLEOTIDE SEQUENCE</scope>
</reference>
<evidence type="ECO:0000313" key="1">
    <source>
        <dbReference type="EMBL" id="CAD7462402.1"/>
    </source>
</evidence>